<proteinExistence type="inferred from homology"/>
<dbReference type="GO" id="GO:0006355">
    <property type="term" value="P:regulation of DNA-templated transcription"/>
    <property type="evidence" value="ECO:0007669"/>
    <property type="project" value="InterPro"/>
</dbReference>
<evidence type="ECO:0000256" key="3">
    <source>
        <dbReference type="PROSITE-ProRule" id="PRU01091"/>
    </source>
</evidence>
<dbReference type="GO" id="GO:0003677">
    <property type="term" value="F:DNA binding"/>
    <property type="evidence" value="ECO:0007669"/>
    <property type="project" value="UniProtKB-UniRule"/>
</dbReference>
<evidence type="ECO:0000256" key="1">
    <source>
        <dbReference type="ARBA" id="ARBA00009820"/>
    </source>
</evidence>
<evidence type="ECO:0000256" key="4">
    <source>
        <dbReference type="SAM" id="Phobius"/>
    </source>
</evidence>
<dbReference type="Gene3D" id="2.120.10.60">
    <property type="entry name" value="Tricorn protease N-terminal domain"/>
    <property type="match status" value="1"/>
</dbReference>
<dbReference type="GO" id="GO:0000160">
    <property type="term" value="P:phosphorelay signal transduction system"/>
    <property type="evidence" value="ECO:0007669"/>
    <property type="project" value="InterPro"/>
</dbReference>
<dbReference type="PANTHER" id="PTHR36842">
    <property type="entry name" value="PROTEIN TOLB HOMOLOG"/>
    <property type="match status" value="1"/>
</dbReference>
<name>A0A316FWQ5_9GAMM</name>
<gene>
    <name evidence="6" type="ORF">C8D97_10367</name>
</gene>
<dbReference type="Gene3D" id="2.120.10.30">
    <property type="entry name" value="TolB, C-terminal domain"/>
    <property type="match status" value="2"/>
</dbReference>
<dbReference type="SMART" id="SM00862">
    <property type="entry name" value="Trans_reg_C"/>
    <property type="match status" value="1"/>
</dbReference>
<dbReference type="SUPFAM" id="SSF46894">
    <property type="entry name" value="C-terminal effector domain of the bipartite response regulators"/>
    <property type="match status" value="1"/>
</dbReference>
<dbReference type="SUPFAM" id="SSF82171">
    <property type="entry name" value="DPP6 N-terminal domain-like"/>
    <property type="match status" value="2"/>
</dbReference>
<keyword evidence="7" id="KW-1185">Reference proteome</keyword>
<feature type="DNA-binding region" description="OmpR/PhoB-type" evidence="3">
    <location>
        <begin position="19"/>
        <end position="117"/>
    </location>
</feature>
<feature type="transmembrane region" description="Helical" evidence="4">
    <location>
        <begin position="141"/>
        <end position="160"/>
    </location>
</feature>
<reference evidence="6 7" key="1">
    <citation type="submission" date="2018-05" db="EMBL/GenBank/DDBJ databases">
        <title>Genomic Encyclopedia of Type Strains, Phase IV (KMG-IV): sequencing the most valuable type-strain genomes for metagenomic binning, comparative biology and taxonomic classification.</title>
        <authorList>
            <person name="Goeker M."/>
        </authorList>
    </citation>
    <scope>NUCLEOTIDE SEQUENCE [LARGE SCALE GENOMIC DNA]</scope>
    <source>
        <strain evidence="6 7">DSM 25350</strain>
    </source>
</reference>
<evidence type="ECO:0000259" key="5">
    <source>
        <dbReference type="PROSITE" id="PS51755"/>
    </source>
</evidence>
<dbReference type="InterPro" id="IPR011042">
    <property type="entry name" value="6-blade_b-propeller_TolB-like"/>
</dbReference>
<keyword evidence="4" id="KW-0472">Membrane</keyword>
<protein>
    <submittedName>
        <fullName evidence="6">DNA-binding winged helix-turn-helix (WHTH) protein</fullName>
    </submittedName>
</protein>
<keyword evidence="4" id="KW-0812">Transmembrane</keyword>
<dbReference type="OrthoDB" id="5693682at2"/>
<dbReference type="Gene3D" id="1.10.10.10">
    <property type="entry name" value="Winged helix-like DNA-binding domain superfamily/Winged helix DNA-binding domain"/>
    <property type="match status" value="1"/>
</dbReference>
<dbReference type="EMBL" id="QGGU01000003">
    <property type="protein sequence ID" value="PWK53244.1"/>
    <property type="molecule type" value="Genomic_DNA"/>
</dbReference>
<evidence type="ECO:0000313" key="7">
    <source>
        <dbReference type="Proteomes" id="UP000245790"/>
    </source>
</evidence>
<dbReference type="Pfam" id="PF07676">
    <property type="entry name" value="PD40"/>
    <property type="match status" value="1"/>
</dbReference>
<dbReference type="RefSeq" id="WP_146196074.1">
    <property type="nucleotide sequence ID" value="NZ_QGGU01000003.1"/>
</dbReference>
<comment type="similarity">
    <text evidence="1">Belongs to the TolB family.</text>
</comment>
<dbReference type="CDD" id="cd00383">
    <property type="entry name" value="trans_reg_C"/>
    <property type="match status" value="1"/>
</dbReference>
<dbReference type="InterPro" id="IPR011659">
    <property type="entry name" value="WD40"/>
</dbReference>
<dbReference type="Pfam" id="PF00486">
    <property type="entry name" value="Trans_reg_C"/>
    <property type="match status" value="1"/>
</dbReference>
<dbReference type="InterPro" id="IPR016032">
    <property type="entry name" value="Sig_transdc_resp-reg_C-effctor"/>
</dbReference>
<evidence type="ECO:0000313" key="6">
    <source>
        <dbReference type="EMBL" id="PWK53244.1"/>
    </source>
</evidence>
<dbReference type="Proteomes" id="UP000245790">
    <property type="component" value="Unassembled WGS sequence"/>
</dbReference>
<sequence length="705" mass="80267">MTIFGIMALIKTIISLYMSHVYKFNKWSICTESNQLRSNQKLVNLEPQAMAVLAVLLKSDGLVVSREQLIEEAWRGAIVGDSSVNRIIAQLRKILGDDAKNSQLIETIHKKGYRLLQPVTKIAAKDLRTDLGIVLAYREKLTWLMGVVFLIAIAFTIFQYNMAWDGQSKKLSPVVKLTHEKGYEYDVDISSDGKYLVYLSKKPETAYADLYVKSISHEVSWKVDSDSSNLFSPAFSPDSQSIGFIKSSDDSCAIFQLSVDDIKDKKFIPTTLYECDPKLPPVSFKWGAENSTIFIAQEAAVEAPNQIVKVNLNVGTSTPITFPASSSWGDTYFDVNKQNGKVAFLRKSPYKQQLFVLDPKSKNLEEIPLNVWGTKSVSWLEKERSLLLASKNSISTLDLDKLITKSVFVGNNIDQAIADTNSGKVVVVEKLLQADLMTYSVQEGKNRKLEDTDSLDRAPIYLTGQKQIAFVSDRTGKQQIWIAKANGEIIRQLTDVMNDYSFFSLDWSAQNKQLIAWELDRNQIWVFDFEENTFRMIFESESLLMFPVFSTSENLITFGSNKSGDWEIWAIDRDGDNLQRLTYSGGFYGKFDDNHQQLFFTKYHDKGVWRKNILLNSTEPVITQEPRQDYPWWQLHGDAIYIERGLLEESGIYRYDLDGKFQSIIIRNAVFSGKRFSFSDDFQSVVSSEYGAMQGDLKLFEFKTD</sequence>
<organism evidence="6 7">
    <name type="scientific">Pleionea mediterranea</name>
    <dbReference type="NCBI Taxonomy" id="523701"/>
    <lineage>
        <taxon>Bacteria</taxon>
        <taxon>Pseudomonadati</taxon>
        <taxon>Pseudomonadota</taxon>
        <taxon>Gammaproteobacteria</taxon>
        <taxon>Oceanospirillales</taxon>
        <taxon>Pleioneaceae</taxon>
        <taxon>Pleionea</taxon>
    </lineage>
</organism>
<keyword evidence="4" id="KW-1133">Transmembrane helix</keyword>
<dbReference type="AlphaFoldDB" id="A0A316FWQ5"/>
<evidence type="ECO:0000256" key="2">
    <source>
        <dbReference type="ARBA" id="ARBA00023125"/>
    </source>
</evidence>
<comment type="caution">
    <text evidence="6">The sequence shown here is derived from an EMBL/GenBank/DDBJ whole genome shotgun (WGS) entry which is preliminary data.</text>
</comment>
<keyword evidence="2 3" id="KW-0238">DNA-binding</keyword>
<dbReference type="PROSITE" id="PS51755">
    <property type="entry name" value="OMPR_PHOB"/>
    <property type="match status" value="1"/>
</dbReference>
<feature type="domain" description="OmpR/PhoB-type" evidence="5">
    <location>
        <begin position="19"/>
        <end position="117"/>
    </location>
</feature>
<dbReference type="InterPro" id="IPR001867">
    <property type="entry name" value="OmpR/PhoB-type_DNA-bd"/>
</dbReference>
<accession>A0A316FWQ5</accession>
<dbReference type="InterPro" id="IPR036388">
    <property type="entry name" value="WH-like_DNA-bd_sf"/>
</dbReference>